<organism evidence="2 3">
    <name type="scientific">Thalassiosira oceanica</name>
    <name type="common">Marine diatom</name>
    <dbReference type="NCBI Taxonomy" id="159749"/>
    <lineage>
        <taxon>Eukaryota</taxon>
        <taxon>Sar</taxon>
        <taxon>Stramenopiles</taxon>
        <taxon>Ochrophyta</taxon>
        <taxon>Bacillariophyta</taxon>
        <taxon>Coscinodiscophyceae</taxon>
        <taxon>Thalassiosirophycidae</taxon>
        <taxon>Thalassiosirales</taxon>
        <taxon>Thalassiosiraceae</taxon>
        <taxon>Thalassiosira</taxon>
    </lineage>
</organism>
<keyword evidence="3" id="KW-1185">Reference proteome</keyword>
<reference evidence="2 3" key="1">
    <citation type="journal article" date="2012" name="Genome Biol.">
        <title>Genome and low-iron response of an oceanic diatom adapted to chronic iron limitation.</title>
        <authorList>
            <person name="Lommer M."/>
            <person name="Specht M."/>
            <person name="Roy A.S."/>
            <person name="Kraemer L."/>
            <person name="Andreson R."/>
            <person name="Gutowska M.A."/>
            <person name="Wolf J."/>
            <person name="Bergner S.V."/>
            <person name="Schilhabel M.B."/>
            <person name="Klostermeier U.C."/>
            <person name="Beiko R.G."/>
            <person name="Rosenstiel P."/>
            <person name="Hippler M."/>
            <person name="Laroche J."/>
        </authorList>
    </citation>
    <scope>NUCLEOTIDE SEQUENCE [LARGE SCALE GENOMIC DNA]</scope>
    <source>
        <strain evidence="2 3">CCMP1005</strain>
    </source>
</reference>
<evidence type="ECO:0000313" key="2">
    <source>
        <dbReference type="EMBL" id="EJK46833.1"/>
    </source>
</evidence>
<feature type="compositionally biased region" description="Basic and acidic residues" evidence="1">
    <location>
        <begin position="63"/>
        <end position="109"/>
    </location>
</feature>
<comment type="caution">
    <text evidence="2">The sequence shown here is derived from an EMBL/GenBank/DDBJ whole genome shotgun (WGS) entry which is preliminary data.</text>
</comment>
<gene>
    <name evidence="2" type="ORF">THAOC_34483</name>
</gene>
<proteinExistence type="predicted"/>
<dbReference type="eggNOG" id="ENOG502TNBW">
    <property type="taxonomic scope" value="Eukaryota"/>
</dbReference>
<evidence type="ECO:0000256" key="1">
    <source>
        <dbReference type="SAM" id="MobiDB-lite"/>
    </source>
</evidence>
<sequence>VAALSESTGYTPAQLAEAWDAHSLSRGVDVLDSDTFGGYRGIQPVSRCAGAECRAAGRRGREHGRFEKRQRAREEGVAGGGRHADPPREAGDGQDRGEHHPEHTPDQHAGRGGVSAVDNLTTPGERAEQRLPALRTPRVNAGQVVARYNPGDLPSASEVSSRADEAGKAGAGCTVSVHEGANHPTAEFRHMFRPPREEERGARGEAERARRGDEGRPGSQDGGGGDARDGPRRGGRRGAGRREGWRGGIRRDVDSRGRAEAEHGGVRGAHLQRGEALFSFFNPRTGARRGLPSGLSKFRQGDQRRGLHGKSFGPEIIERSGSSVARDSERTGN</sequence>
<dbReference type="Proteomes" id="UP000266841">
    <property type="component" value="Unassembled WGS sequence"/>
</dbReference>
<feature type="non-terminal residue" evidence="2">
    <location>
        <position position="1"/>
    </location>
</feature>
<evidence type="ECO:0000313" key="3">
    <source>
        <dbReference type="Proteomes" id="UP000266841"/>
    </source>
</evidence>
<dbReference type="AlphaFoldDB" id="K0R2F6"/>
<feature type="region of interest" description="Disordered" evidence="1">
    <location>
        <begin position="49"/>
        <end position="333"/>
    </location>
</feature>
<feature type="compositionally biased region" description="Basic and acidic residues" evidence="1">
    <location>
        <begin position="186"/>
        <end position="216"/>
    </location>
</feature>
<feature type="compositionally biased region" description="Basic and acidic residues" evidence="1">
    <location>
        <begin position="240"/>
        <end position="265"/>
    </location>
</feature>
<dbReference type="EMBL" id="AGNL01047508">
    <property type="protein sequence ID" value="EJK46833.1"/>
    <property type="molecule type" value="Genomic_DNA"/>
</dbReference>
<accession>K0R2F6</accession>
<protein>
    <submittedName>
        <fullName evidence="2">Uncharacterized protein</fullName>
    </submittedName>
</protein>
<dbReference type="OrthoDB" id="336885at2759"/>
<name>K0R2F6_THAOC</name>